<comment type="similarity">
    <text evidence="2">Belongs to the tRNA methyltransferase O family.</text>
</comment>
<dbReference type="RefSeq" id="WP_033200834.1">
    <property type="nucleotide sequence ID" value="NZ_LGUP01000001.1"/>
</dbReference>
<dbReference type="Gene3D" id="2.40.30.70">
    <property type="entry name" value="YaeB-like"/>
    <property type="match status" value="1"/>
</dbReference>
<dbReference type="InterPro" id="IPR036413">
    <property type="entry name" value="YaeB-like_sf"/>
</dbReference>
<proteinExistence type="inferred from homology"/>
<sequence>MAAQEQRTPTTVVSYPVGHVVGGREDVRDDEWGDVESVVRLDAAAFGPEAVAGLDEFSHLEVVYHFDRVAPDAVQTGARHPRGNKDWPLVGIFAQRGKNRPNRIGVSRCRLIRTDGLDLHVRGLDAVHGTPVLDIKPYMAEFGPQGPTEQPAWADEIMRRYY</sequence>
<dbReference type="InterPro" id="IPR036414">
    <property type="entry name" value="YaeB_N_sf"/>
</dbReference>
<protein>
    <submittedName>
        <fullName evidence="4">Transcriptional regulator</fullName>
    </submittedName>
</protein>
<dbReference type="AlphaFoldDB" id="A0A0L8LFJ8"/>
<accession>A0A0L8LFJ8</accession>
<dbReference type="PATRIC" id="fig|1938.6.peg.200"/>
<evidence type="ECO:0000256" key="1">
    <source>
        <dbReference type="ARBA" id="ARBA00022691"/>
    </source>
</evidence>
<dbReference type="InterPro" id="IPR040372">
    <property type="entry name" value="YaeB-like"/>
</dbReference>
<dbReference type="PANTHER" id="PTHR12818">
    <property type="entry name" value="TRNA (ADENINE(37)-N6)-METHYLTRANSFERASE"/>
    <property type="match status" value="1"/>
</dbReference>
<evidence type="ECO:0000313" key="4">
    <source>
        <dbReference type="EMBL" id="KOG36821.1"/>
    </source>
</evidence>
<dbReference type="OrthoDB" id="9804309at2"/>
<dbReference type="EMBL" id="LGUP01000001">
    <property type="protein sequence ID" value="KOG36821.1"/>
    <property type="molecule type" value="Genomic_DNA"/>
</dbReference>
<dbReference type="SUPFAM" id="SSF118196">
    <property type="entry name" value="YaeB-like"/>
    <property type="match status" value="1"/>
</dbReference>
<dbReference type="Pfam" id="PF01980">
    <property type="entry name" value="TrmO_N"/>
    <property type="match status" value="1"/>
</dbReference>
<reference evidence="4 5" key="1">
    <citation type="submission" date="2015-06" db="EMBL/GenBank/DDBJ databases">
        <authorList>
            <person name="Hoefler B.C."/>
            <person name="Straight P.D."/>
        </authorList>
    </citation>
    <scope>NUCLEOTIDE SEQUENCE [LARGE SCALE GENOMIC DNA]</scope>
    <source>
        <strain evidence="4 5">NRRL 3427</strain>
    </source>
</reference>
<evidence type="ECO:0000259" key="3">
    <source>
        <dbReference type="PROSITE" id="PS51668"/>
    </source>
</evidence>
<name>A0A0L8LFJ8_STRVR</name>
<dbReference type="PANTHER" id="PTHR12818:SF0">
    <property type="entry name" value="TRNA (ADENINE(37)-N6)-METHYLTRANSFERASE"/>
    <property type="match status" value="1"/>
</dbReference>
<feature type="domain" description="TsaA-like" evidence="3">
    <location>
        <begin position="14"/>
        <end position="147"/>
    </location>
</feature>
<dbReference type="PROSITE" id="PS51668">
    <property type="entry name" value="TSAA_2"/>
    <property type="match status" value="1"/>
</dbReference>
<organism evidence="4 5">
    <name type="scientific">Streptomyces viridochromogenes</name>
    <dbReference type="NCBI Taxonomy" id="1938"/>
    <lineage>
        <taxon>Bacteria</taxon>
        <taxon>Bacillati</taxon>
        <taxon>Actinomycetota</taxon>
        <taxon>Actinomycetes</taxon>
        <taxon>Kitasatosporales</taxon>
        <taxon>Streptomycetaceae</taxon>
        <taxon>Streptomyces</taxon>
    </lineage>
</organism>
<evidence type="ECO:0000313" key="5">
    <source>
        <dbReference type="Proteomes" id="UP000037023"/>
    </source>
</evidence>
<gene>
    <name evidence="4" type="ORF">ADK34_00945</name>
</gene>
<dbReference type="Proteomes" id="UP000037023">
    <property type="component" value="Unassembled WGS sequence"/>
</dbReference>
<dbReference type="CDD" id="cd09281">
    <property type="entry name" value="UPF0066"/>
    <property type="match status" value="1"/>
</dbReference>
<evidence type="ECO:0000256" key="2">
    <source>
        <dbReference type="ARBA" id="ARBA00033753"/>
    </source>
</evidence>
<keyword evidence="1" id="KW-0949">S-adenosyl-L-methionine</keyword>
<dbReference type="InterPro" id="IPR023370">
    <property type="entry name" value="TrmO-like_N"/>
</dbReference>
<comment type="caution">
    <text evidence="4">The sequence shown here is derived from an EMBL/GenBank/DDBJ whole genome shotgun (WGS) entry which is preliminary data.</text>
</comment>